<dbReference type="InterPro" id="IPR051017">
    <property type="entry name" value="Aldolase-II_Adducin_sf"/>
</dbReference>
<dbReference type="InterPro" id="IPR001303">
    <property type="entry name" value="Aldolase_II/adducin_N"/>
</dbReference>
<evidence type="ECO:0000313" key="5">
    <source>
        <dbReference type="Proteomes" id="UP001434883"/>
    </source>
</evidence>
<accession>A0ABV0SB51</accession>
<dbReference type="Proteomes" id="UP001434883">
    <property type="component" value="Unassembled WGS sequence"/>
</dbReference>
<proteinExistence type="inferred from homology"/>
<comment type="subcellular location">
    <subcellularLocation>
        <location evidence="1">Cell membrane</location>
        <topology evidence="1">Peripheral membrane protein</topology>
        <orientation evidence="1">Cytoplasmic side</orientation>
    </subcellularLocation>
</comment>
<protein>
    <submittedName>
        <fullName evidence="4">Gamma-adducin</fullName>
    </submittedName>
</protein>
<dbReference type="PANTHER" id="PTHR10672:SF5">
    <property type="entry name" value="GAMMA-ADDUCIN"/>
    <property type="match status" value="1"/>
</dbReference>
<feature type="domain" description="Class II aldolase/adducin N-terminal" evidence="3">
    <location>
        <begin position="51"/>
        <end position="136"/>
    </location>
</feature>
<feature type="non-terminal residue" evidence="4">
    <location>
        <position position="1"/>
    </location>
</feature>
<keyword evidence="5" id="KW-1185">Reference proteome</keyword>
<dbReference type="SUPFAM" id="SSF53639">
    <property type="entry name" value="AraD/HMP-PK domain-like"/>
    <property type="match status" value="1"/>
</dbReference>
<evidence type="ECO:0000256" key="1">
    <source>
        <dbReference type="ARBA" id="ARBA00004413"/>
    </source>
</evidence>
<evidence type="ECO:0000256" key="2">
    <source>
        <dbReference type="ARBA" id="ARBA00006274"/>
    </source>
</evidence>
<reference evidence="4 5" key="1">
    <citation type="submission" date="2021-06" db="EMBL/GenBank/DDBJ databases">
        <authorList>
            <person name="Palmer J.M."/>
        </authorList>
    </citation>
    <scope>NUCLEOTIDE SEQUENCE [LARGE SCALE GENOMIC DNA]</scope>
    <source>
        <strain evidence="4 5">XC_2019</strain>
        <tissue evidence="4">Muscle</tissue>
    </source>
</reference>
<dbReference type="PANTHER" id="PTHR10672">
    <property type="entry name" value="ADDUCIN"/>
    <property type="match status" value="1"/>
</dbReference>
<gene>
    <name evidence="4" type="primary">ADD3_1</name>
    <name evidence="4" type="ORF">XENOCAPTIV_020583</name>
</gene>
<comment type="caution">
    <text evidence="4">The sequence shown here is derived from an EMBL/GenBank/DDBJ whole genome shotgun (WGS) entry which is preliminary data.</text>
</comment>
<organism evidence="4 5">
    <name type="scientific">Xenoophorus captivus</name>
    <dbReference type="NCBI Taxonomy" id="1517983"/>
    <lineage>
        <taxon>Eukaryota</taxon>
        <taxon>Metazoa</taxon>
        <taxon>Chordata</taxon>
        <taxon>Craniata</taxon>
        <taxon>Vertebrata</taxon>
        <taxon>Euteleostomi</taxon>
        <taxon>Actinopterygii</taxon>
        <taxon>Neopterygii</taxon>
        <taxon>Teleostei</taxon>
        <taxon>Neoteleostei</taxon>
        <taxon>Acanthomorphata</taxon>
        <taxon>Ovalentaria</taxon>
        <taxon>Atherinomorphae</taxon>
        <taxon>Cyprinodontiformes</taxon>
        <taxon>Goodeidae</taxon>
        <taxon>Xenoophorus</taxon>
    </lineage>
</organism>
<evidence type="ECO:0000313" key="4">
    <source>
        <dbReference type="EMBL" id="MEQ2217116.1"/>
    </source>
</evidence>
<dbReference type="Gene3D" id="3.40.225.10">
    <property type="entry name" value="Class II aldolase/adducin N-terminal domain"/>
    <property type="match status" value="1"/>
</dbReference>
<dbReference type="Pfam" id="PF00596">
    <property type="entry name" value="Aldolase_II"/>
    <property type="match status" value="1"/>
</dbReference>
<comment type="similarity">
    <text evidence="2">Belongs to the aldolase class II family. Adducin subfamily.</text>
</comment>
<evidence type="ECO:0000259" key="3">
    <source>
        <dbReference type="Pfam" id="PF00596"/>
    </source>
</evidence>
<dbReference type="EMBL" id="JAHRIN010075665">
    <property type="protein sequence ID" value="MEQ2217116.1"/>
    <property type="molecule type" value="Genomic_DNA"/>
</dbReference>
<sequence length="145" mass="15893">LGMVTPINDLYGVESSSLVKGEKLTRCKLASLYRLVDLFSWAHFANSYITVKVNIIGDVIEQGSTNLRIDSAGFSPHAAIYSMRPDIRCIIHVSSMKCGILPISQEALILGDIAYYNYQGSLDDQEERRELQKALGPTAKVGGQG</sequence>
<name>A0ABV0SB51_9TELE</name>
<dbReference type="InterPro" id="IPR036409">
    <property type="entry name" value="Aldolase_II/adducin_N_sf"/>
</dbReference>